<feature type="compositionally biased region" description="Low complexity" evidence="1">
    <location>
        <begin position="400"/>
        <end position="422"/>
    </location>
</feature>
<feature type="compositionally biased region" description="Low complexity" evidence="1">
    <location>
        <begin position="204"/>
        <end position="213"/>
    </location>
</feature>
<dbReference type="EMBL" id="CAVNYO010000138">
    <property type="protein sequence ID" value="CAK5268916.1"/>
    <property type="molecule type" value="Genomic_DNA"/>
</dbReference>
<feature type="compositionally biased region" description="Polar residues" evidence="1">
    <location>
        <begin position="434"/>
        <end position="445"/>
    </location>
</feature>
<feature type="compositionally biased region" description="Polar residues" evidence="1">
    <location>
        <begin position="77"/>
        <end position="91"/>
    </location>
</feature>
<feature type="region of interest" description="Disordered" evidence="1">
    <location>
        <begin position="389"/>
        <end position="445"/>
    </location>
</feature>
<keyword evidence="3" id="KW-1185">Reference proteome</keyword>
<dbReference type="GO" id="GO:1902412">
    <property type="term" value="P:regulation of mitotic cytokinesis"/>
    <property type="evidence" value="ECO:0007669"/>
    <property type="project" value="InterPro"/>
</dbReference>
<dbReference type="InterPro" id="IPR045342">
    <property type="entry name" value="Etd1"/>
</dbReference>
<dbReference type="Pfam" id="PF20162">
    <property type="entry name" value="Etd1"/>
    <property type="match status" value="1"/>
</dbReference>
<dbReference type="AlphaFoldDB" id="A0AAD2JYT8"/>
<feature type="region of interest" description="Disordered" evidence="1">
    <location>
        <begin position="528"/>
        <end position="553"/>
    </location>
</feature>
<feature type="compositionally biased region" description="Basic residues" evidence="1">
    <location>
        <begin position="726"/>
        <end position="735"/>
    </location>
</feature>
<feature type="compositionally biased region" description="Pro residues" evidence="1">
    <location>
        <begin position="252"/>
        <end position="263"/>
    </location>
</feature>
<proteinExistence type="predicted"/>
<comment type="caution">
    <text evidence="2">The sequence shown here is derived from an EMBL/GenBank/DDBJ whole genome shotgun (WGS) entry which is preliminary data.</text>
</comment>
<evidence type="ECO:0000313" key="3">
    <source>
        <dbReference type="Proteomes" id="UP001295794"/>
    </source>
</evidence>
<feature type="compositionally biased region" description="Acidic residues" evidence="1">
    <location>
        <begin position="118"/>
        <end position="130"/>
    </location>
</feature>
<evidence type="ECO:0000313" key="2">
    <source>
        <dbReference type="EMBL" id="CAK5268916.1"/>
    </source>
</evidence>
<feature type="region of interest" description="Disordered" evidence="1">
    <location>
        <begin position="879"/>
        <end position="921"/>
    </location>
</feature>
<feature type="compositionally biased region" description="Pro residues" evidence="1">
    <location>
        <begin position="349"/>
        <end position="358"/>
    </location>
</feature>
<feature type="compositionally biased region" description="Acidic residues" evidence="1">
    <location>
        <begin position="217"/>
        <end position="232"/>
    </location>
</feature>
<feature type="compositionally biased region" description="Low complexity" evidence="1">
    <location>
        <begin position="132"/>
        <end position="144"/>
    </location>
</feature>
<protein>
    <submittedName>
        <fullName evidence="2">Uncharacterized protein</fullName>
    </submittedName>
</protein>
<reference evidence="2" key="1">
    <citation type="submission" date="2023-11" db="EMBL/GenBank/DDBJ databases">
        <authorList>
            <person name="De Vega J J."/>
            <person name="De Vega J J."/>
        </authorList>
    </citation>
    <scope>NUCLEOTIDE SEQUENCE</scope>
</reference>
<feature type="region of interest" description="Disordered" evidence="1">
    <location>
        <begin position="715"/>
        <end position="849"/>
    </location>
</feature>
<sequence length="954" mass="102149">MQAHPMHRPRLTFSHSVATLTLASPKSESTRIHAFTAPPPGVLRILRAAESSLFCKLEILRAYDQTSENWDEDFEFNVQNPASGSASTDNNETIHDTTTPATPTRPRHAHHDSQESTENWDDFYEDDVDEQASSSAATTSHVSSPDTAPSEEGRKSEIARPPTPPSSSESSTHSSSRTPRASKKQRMRSGSGATARQARHRSRSSSFSNSRPSWGESSEEEDEELGFTDAADDDRTVTARTRRVFSRTMPKNPSPPPPVPPLPTTAAAPPVFTAGSPSRVLSMLGNKARWGRRKKGSSMSVGSQQEADVDIIHDIFAHAEATPRPLSASLLGRSNSQSSSHTGSIIRPALPPETPPPSKRASLFHSQPAVEIQPPSPPQTFKAATALDIETPKRKERDSFSPTTFSLASTTSLPSTSPIKTTNTPFTLSPRAISPTQNVPPQTASLGRSSAVAAVVATGTMRRNSLGDLKIPMRISQAQDAVRRDLEMVREFAKNVEDLKALEGTYLTLVTQLQSLLDAHLLRQTAAAAPPPQSSGTSFFKRHRSNTSVSLPTPEGRWKALADAFDTIKERYRVSWECAELLIDLSGVGPTSSVSAPTVAVSSASSSSSPAPTKLRARAITLSEDAKAPIPSSSSLPMTSAPSLAWRASTTGRNSSSDLSSRQLVLLKEMLSSSAADDSFATDDGMTETGGTVVNRDWRWGADAMGSTLTLPSEESVEVFQNGGTKQKKRRRMSSKMRMSGFRDLLKSLAKGNGSSSSTSESTASIPGRRRAKTSVGPESASTLSLSSGRASPFDALGHGKPPGSAAAEPRRPSLASIFRLGRNKTPPVAAPAPEDEEEDWDRISSDAEPPELTTVRARSPYGMPPGSSHISFVAGTRGGARLPDVTEDPGRQPKHSAATVRSIPPDNAPPPGGKLSLTPENIKPLLENSREVYGKLCTCVEEVRRLVEGGDLL</sequence>
<feature type="region of interest" description="Disordered" evidence="1">
    <location>
        <begin position="328"/>
        <end position="364"/>
    </location>
</feature>
<gene>
    <name evidence="2" type="ORF">MYCIT1_LOCUS12260</name>
</gene>
<feature type="compositionally biased region" description="Low complexity" evidence="1">
    <location>
        <begin position="264"/>
        <end position="274"/>
    </location>
</feature>
<feature type="compositionally biased region" description="Low complexity" evidence="1">
    <location>
        <begin position="166"/>
        <end position="179"/>
    </location>
</feature>
<feature type="compositionally biased region" description="Low complexity" evidence="1">
    <location>
        <begin position="747"/>
        <end position="765"/>
    </location>
</feature>
<name>A0AAD2JYT8_9AGAR</name>
<accession>A0AAD2JYT8</accession>
<dbReference type="GO" id="GO:0005096">
    <property type="term" value="F:GTPase activator activity"/>
    <property type="evidence" value="ECO:0007669"/>
    <property type="project" value="InterPro"/>
</dbReference>
<organism evidence="2 3">
    <name type="scientific">Mycena citricolor</name>
    <dbReference type="NCBI Taxonomy" id="2018698"/>
    <lineage>
        <taxon>Eukaryota</taxon>
        <taxon>Fungi</taxon>
        <taxon>Dikarya</taxon>
        <taxon>Basidiomycota</taxon>
        <taxon>Agaricomycotina</taxon>
        <taxon>Agaricomycetes</taxon>
        <taxon>Agaricomycetidae</taxon>
        <taxon>Agaricales</taxon>
        <taxon>Marasmiineae</taxon>
        <taxon>Mycenaceae</taxon>
        <taxon>Mycena</taxon>
    </lineage>
</organism>
<feature type="compositionally biased region" description="Polar residues" evidence="1">
    <location>
        <begin position="780"/>
        <end position="790"/>
    </location>
</feature>
<evidence type="ECO:0000256" key="1">
    <source>
        <dbReference type="SAM" id="MobiDB-lite"/>
    </source>
</evidence>
<feature type="region of interest" description="Disordered" evidence="1">
    <location>
        <begin position="77"/>
        <end position="278"/>
    </location>
</feature>
<feature type="compositionally biased region" description="Low complexity" evidence="1">
    <location>
        <begin position="328"/>
        <end position="340"/>
    </location>
</feature>
<feature type="compositionally biased region" description="Basic and acidic residues" evidence="1">
    <location>
        <begin position="390"/>
        <end position="399"/>
    </location>
</feature>
<dbReference type="Proteomes" id="UP001295794">
    <property type="component" value="Unassembled WGS sequence"/>
</dbReference>